<reference evidence="1" key="1">
    <citation type="submission" date="2019-03" db="EMBL/GenBank/DDBJ databases">
        <title>Afifella sp. nov., isolated from activated sludge.</title>
        <authorList>
            <person name="Li Q."/>
            <person name="Liu Y."/>
        </authorList>
    </citation>
    <scope>NUCLEOTIDE SEQUENCE</scope>
    <source>
        <strain evidence="1">L72</strain>
    </source>
</reference>
<gene>
    <name evidence="1" type="ORF">E4O86_03670</name>
</gene>
<dbReference type="AlphaFoldDB" id="A0A964T1S5"/>
<dbReference type="OrthoDB" id="9806367at2"/>
<name>A0A964T1S5_9HYPH</name>
<accession>A0A964T1S5</accession>
<protein>
    <submittedName>
        <fullName evidence="1">DUF2948 family protein</fullName>
    </submittedName>
</protein>
<dbReference type="InterPro" id="IPR021335">
    <property type="entry name" value="DUF2948"/>
</dbReference>
<proteinExistence type="predicted"/>
<evidence type="ECO:0000313" key="1">
    <source>
        <dbReference type="EMBL" id="MYZ46813.1"/>
    </source>
</evidence>
<dbReference type="Proteomes" id="UP000773614">
    <property type="component" value="Unassembled WGS sequence"/>
</dbReference>
<sequence length="152" mass="17027">MSEAERLRLIALDADDLDVVSAFLQDAVLRAGDVRWLPRERRFALAFQRFPWESAGEKGFLQRMTQPRKLAALHFERVEKATCMGFDPARADRMLTLLSIRFDEKDPPSGDVFLIFSAKAAIRLSVECIEAQLCDLDEAGEAEPASAAQKAL</sequence>
<organism evidence="1 2">
    <name type="scientific">Propylenella binzhouense</name>
    <dbReference type="NCBI Taxonomy" id="2555902"/>
    <lineage>
        <taxon>Bacteria</taxon>
        <taxon>Pseudomonadati</taxon>
        <taxon>Pseudomonadota</taxon>
        <taxon>Alphaproteobacteria</taxon>
        <taxon>Hyphomicrobiales</taxon>
        <taxon>Propylenellaceae</taxon>
        <taxon>Propylenella</taxon>
    </lineage>
</organism>
<dbReference type="RefSeq" id="WP_161139188.1">
    <property type="nucleotide sequence ID" value="NZ_SPKJ01000006.1"/>
</dbReference>
<dbReference type="EMBL" id="SPKJ01000006">
    <property type="protein sequence ID" value="MYZ46813.1"/>
    <property type="molecule type" value="Genomic_DNA"/>
</dbReference>
<keyword evidence="2" id="KW-1185">Reference proteome</keyword>
<comment type="caution">
    <text evidence="1">The sequence shown here is derived from an EMBL/GenBank/DDBJ whole genome shotgun (WGS) entry which is preliminary data.</text>
</comment>
<dbReference type="Pfam" id="PF11164">
    <property type="entry name" value="DUF2948"/>
    <property type="match status" value="1"/>
</dbReference>
<evidence type="ECO:0000313" key="2">
    <source>
        <dbReference type="Proteomes" id="UP000773614"/>
    </source>
</evidence>